<comment type="caution">
    <text evidence="2">The sequence shown here is derived from an EMBL/GenBank/DDBJ whole genome shotgun (WGS) entry which is preliminary data.</text>
</comment>
<keyword evidence="3" id="KW-1185">Reference proteome</keyword>
<dbReference type="EMBL" id="BJWL01000022">
    <property type="protein sequence ID" value="GFZ11355.1"/>
    <property type="molecule type" value="Genomic_DNA"/>
</dbReference>
<sequence length="273" mass="30650">MSDEVIVDNLENFLPSWISDHLGELSYMEVVNEYPFLPKEDSSRNDKDPSMDTRPPPERETNTITQGEVAFYKAAFGVGLRFFPLTQPLRRILAFYNVYLAQIGLQRMEEYAKFGDMASSGGDNAEEKNVGNMAHIAANEAMSTKMVLKKLAQLAKKAKAKGDQKRARFGRKDLDSLGVVLGLQALAIDNPVVAKILLQGVILTTDKEMVGTLDLKHGSTRYFHALSQVGFYLIKKQISLLHLDLNINDIQIHPDLVDEYEEEEKYVPDATLL</sequence>
<evidence type="ECO:0000313" key="3">
    <source>
        <dbReference type="Proteomes" id="UP000585474"/>
    </source>
</evidence>
<reference evidence="2 3" key="1">
    <citation type="submission" date="2019-07" db="EMBL/GenBank/DDBJ databases">
        <title>De Novo Assembly of kiwifruit Actinidia rufa.</title>
        <authorList>
            <person name="Sugita-Konishi S."/>
            <person name="Sato K."/>
            <person name="Mori E."/>
            <person name="Abe Y."/>
            <person name="Kisaki G."/>
            <person name="Hamano K."/>
            <person name="Suezawa K."/>
            <person name="Otani M."/>
            <person name="Fukuda T."/>
            <person name="Manabe T."/>
            <person name="Gomi K."/>
            <person name="Tabuchi M."/>
            <person name="Akimitsu K."/>
            <person name="Kataoka I."/>
        </authorList>
    </citation>
    <scope>NUCLEOTIDE SEQUENCE [LARGE SCALE GENOMIC DNA]</scope>
    <source>
        <strain evidence="3">cv. Fuchu</strain>
    </source>
</reference>
<name>A0A7J0GKP6_9ERIC</name>
<organism evidence="2 3">
    <name type="scientific">Actinidia rufa</name>
    <dbReference type="NCBI Taxonomy" id="165716"/>
    <lineage>
        <taxon>Eukaryota</taxon>
        <taxon>Viridiplantae</taxon>
        <taxon>Streptophyta</taxon>
        <taxon>Embryophyta</taxon>
        <taxon>Tracheophyta</taxon>
        <taxon>Spermatophyta</taxon>
        <taxon>Magnoliopsida</taxon>
        <taxon>eudicotyledons</taxon>
        <taxon>Gunneridae</taxon>
        <taxon>Pentapetalae</taxon>
        <taxon>asterids</taxon>
        <taxon>Ericales</taxon>
        <taxon>Actinidiaceae</taxon>
        <taxon>Actinidia</taxon>
    </lineage>
</organism>
<gene>
    <name evidence="2" type="ORF">Acr_22g0007530</name>
</gene>
<dbReference type="Proteomes" id="UP000585474">
    <property type="component" value="Unassembled WGS sequence"/>
</dbReference>
<proteinExistence type="predicted"/>
<accession>A0A7J0GKP6</accession>
<evidence type="ECO:0000256" key="1">
    <source>
        <dbReference type="SAM" id="MobiDB-lite"/>
    </source>
</evidence>
<dbReference type="AlphaFoldDB" id="A0A7J0GKP6"/>
<feature type="region of interest" description="Disordered" evidence="1">
    <location>
        <begin position="38"/>
        <end position="62"/>
    </location>
</feature>
<feature type="compositionally biased region" description="Basic and acidic residues" evidence="1">
    <location>
        <begin position="38"/>
        <end position="61"/>
    </location>
</feature>
<protein>
    <submittedName>
        <fullName evidence="2">Proline-rich extensin-like family protein</fullName>
    </submittedName>
</protein>
<evidence type="ECO:0000313" key="2">
    <source>
        <dbReference type="EMBL" id="GFZ11355.1"/>
    </source>
</evidence>
<dbReference type="OrthoDB" id="1838992at2759"/>